<proteinExistence type="predicted"/>
<name>A0A5C5X4L3_9PLAN</name>
<comment type="caution">
    <text evidence="1">The sequence shown here is derived from an EMBL/GenBank/DDBJ whole genome shotgun (WGS) entry which is preliminary data.</text>
</comment>
<evidence type="ECO:0000313" key="2">
    <source>
        <dbReference type="Proteomes" id="UP000317243"/>
    </source>
</evidence>
<gene>
    <name evidence="1" type="ORF">KOR42_08800</name>
</gene>
<protein>
    <submittedName>
        <fullName evidence="1">Uncharacterized protein</fullName>
    </submittedName>
</protein>
<dbReference type="AlphaFoldDB" id="A0A5C5X4L3"/>
<dbReference type="Proteomes" id="UP000317243">
    <property type="component" value="Unassembled WGS sequence"/>
</dbReference>
<evidence type="ECO:0000313" key="1">
    <source>
        <dbReference type="EMBL" id="TWT57519.1"/>
    </source>
</evidence>
<sequence>MQQLRCLFAKITLEDCGRDYSRPEQDSTEFTNRKTES</sequence>
<accession>A0A5C5X4L3</accession>
<dbReference type="EMBL" id="SIHI01000001">
    <property type="protein sequence ID" value="TWT57519.1"/>
    <property type="molecule type" value="Genomic_DNA"/>
</dbReference>
<organism evidence="1 2">
    <name type="scientific">Thalassoglobus neptunius</name>
    <dbReference type="NCBI Taxonomy" id="1938619"/>
    <lineage>
        <taxon>Bacteria</taxon>
        <taxon>Pseudomonadati</taxon>
        <taxon>Planctomycetota</taxon>
        <taxon>Planctomycetia</taxon>
        <taxon>Planctomycetales</taxon>
        <taxon>Planctomycetaceae</taxon>
        <taxon>Thalassoglobus</taxon>
    </lineage>
</organism>
<reference evidence="1 2" key="1">
    <citation type="submission" date="2019-02" db="EMBL/GenBank/DDBJ databases">
        <title>Deep-cultivation of Planctomycetes and their phenomic and genomic characterization uncovers novel biology.</title>
        <authorList>
            <person name="Wiegand S."/>
            <person name="Jogler M."/>
            <person name="Boedeker C."/>
            <person name="Pinto D."/>
            <person name="Vollmers J."/>
            <person name="Rivas-Marin E."/>
            <person name="Kohn T."/>
            <person name="Peeters S.H."/>
            <person name="Heuer A."/>
            <person name="Rast P."/>
            <person name="Oberbeckmann S."/>
            <person name="Bunk B."/>
            <person name="Jeske O."/>
            <person name="Meyerdierks A."/>
            <person name="Storesund J.E."/>
            <person name="Kallscheuer N."/>
            <person name="Luecker S."/>
            <person name="Lage O.M."/>
            <person name="Pohl T."/>
            <person name="Merkel B.J."/>
            <person name="Hornburger P."/>
            <person name="Mueller R.-W."/>
            <person name="Bruemmer F."/>
            <person name="Labrenz M."/>
            <person name="Spormann A.M."/>
            <person name="Op Den Camp H."/>
            <person name="Overmann J."/>
            <person name="Amann R."/>
            <person name="Jetten M.S.M."/>
            <person name="Mascher T."/>
            <person name="Medema M.H."/>
            <person name="Devos D.P."/>
            <person name="Kaster A.-K."/>
            <person name="Ovreas L."/>
            <person name="Rohde M."/>
            <person name="Galperin M.Y."/>
            <person name="Jogler C."/>
        </authorList>
    </citation>
    <scope>NUCLEOTIDE SEQUENCE [LARGE SCALE GENOMIC DNA]</scope>
    <source>
        <strain evidence="1 2">KOR42</strain>
    </source>
</reference>
<keyword evidence="2" id="KW-1185">Reference proteome</keyword>